<proteinExistence type="predicted"/>
<evidence type="ECO:0000313" key="2">
    <source>
        <dbReference type="Proteomes" id="UP000237105"/>
    </source>
</evidence>
<comment type="caution">
    <text evidence="1">The sequence shown here is derived from an EMBL/GenBank/DDBJ whole genome shotgun (WGS) entry which is preliminary data.</text>
</comment>
<gene>
    <name evidence="1" type="ORF">PanWU01x14_317230</name>
</gene>
<feature type="non-terminal residue" evidence="1">
    <location>
        <position position="1"/>
    </location>
</feature>
<protein>
    <submittedName>
        <fullName evidence="1">Uncharacterized protein</fullName>
    </submittedName>
</protein>
<organism evidence="1 2">
    <name type="scientific">Parasponia andersonii</name>
    <name type="common">Sponia andersonii</name>
    <dbReference type="NCBI Taxonomy" id="3476"/>
    <lineage>
        <taxon>Eukaryota</taxon>
        <taxon>Viridiplantae</taxon>
        <taxon>Streptophyta</taxon>
        <taxon>Embryophyta</taxon>
        <taxon>Tracheophyta</taxon>
        <taxon>Spermatophyta</taxon>
        <taxon>Magnoliopsida</taxon>
        <taxon>eudicotyledons</taxon>
        <taxon>Gunneridae</taxon>
        <taxon>Pentapetalae</taxon>
        <taxon>rosids</taxon>
        <taxon>fabids</taxon>
        <taxon>Rosales</taxon>
        <taxon>Cannabaceae</taxon>
        <taxon>Parasponia</taxon>
    </lineage>
</organism>
<keyword evidence="2" id="KW-1185">Reference proteome</keyword>
<dbReference type="EMBL" id="JXTB01000515">
    <property type="protein sequence ID" value="PON37842.1"/>
    <property type="molecule type" value="Genomic_DNA"/>
</dbReference>
<evidence type="ECO:0000313" key="1">
    <source>
        <dbReference type="EMBL" id="PON37842.1"/>
    </source>
</evidence>
<sequence length="65" mass="7678">VPVFIVEAMSVSLHRALKTKNQTLHKFFKILNPHKELDLMETREEIRILKARERVYAMTLQDAQT</sequence>
<reference evidence="2" key="1">
    <citation type="submission" date="2016-06" db="EMBL/GenBank/DDBJ databases">
        <title>Parallel loss of symbiosis genes in relatives of nitrogen-fixing non-legume Parasponia.</title>
        <authorList>
            <person name="Van Velzen R."/>
            <person name="Holmer R."/>
            <person name="Bu F."/>
            <person name="Rutten L."/>
            <person name="Van Zeijl A."/>
            <person name="Liu W."/>
            <person name="Santuari L."/>
            <person name="Cao Q."/>
            <person name="Sharma T."/>
            <person name="Shen D."/>
            <person name="Roswanjaya Y."/>
            <person name="Wardhani T."/>
            <person name="Kalhor M.S."/>
            <person name="Jansen J."/>
            <person name="Van den Hoogen J."/>
            <person name="Gungor B."/>
            <person name="Hartog M."/>
            <person name="Hontelez J."/>
            <person name="Verver J."/>
            <person name="Yang W.-C."/>
            <person name="Schijlen E."/>
            <person name="Repin R."/>
            <person name="Schilthuizen M."/>
            <person name="Schranz E."/>
            <person name="Heidstra R."/>
            <person name="Miyata K."/>
            <person name="Fedorova E."/>
            <person name="Kohlen W."/>
            <person name="Bisseling T."/>
            <person name="Smit S."/>
            <person name="Geurts R."/>
        </authorList>
    </citation>
    <scope>NUCLEOTIDE SEQUENCE [LARGE SCALE GENOMIC DNA]</scope>
    <source>
        <strain evidence="2">cv. WU1-14</strain>
    </source>
</reference>
<dbReference type="Proteomes" id="UP000237105">
    <property type="component" value="Unassembled WGS sequence"/>
</dbReference>
<accession>A0A2P5AMT3</accession>
<name>A0A2P5AMT3_PARAD</name>
<dbReference type="AlphaFoldDB" id="A0A2P5AMT3"/>